<evidence type="ECO:0000313" key="3">
    <source>
        <dbReference type="Proteomes" id="UP000512286"/>
    </source>
</evidence>
<protein>
    <submittedName>
        <fullName evidence="2">DUF3953 domain-containing protein</fullName>
    </submittedName>
</protein>
<accession>A0A7D6ZJY2</accession>
<organism evidence="2 3">
    <name type="scientific">Clostridium intestinale</name>
    <dbReference type="NCBI Taxonomy" id="36845"/>
    <lineage>
        <taxon>Bacteria</taxon>
        <taxon>Bacillati</taxon>
        <taxon>Bacillota</taxon>
        <taxon>Clostridia</taxon>
        <taxon>Eubacteriales</taxon>
        <taxon>Clostridiaceae</taxon>
        <taxon>Clostridium</taxon>
    </lineage>
</organism>
<keyword evidence="1" id="KW-0472">Membrane</keyword>
<dbReference type="EMBL" id="CP059378">
    <property type="protein sequence ID" value="QLY82321.1"/>
    <property type="molecule type" value="Genomic_DNA"/>
</dbReference>
<dbReference type="Pfam" id="PF13129">
    <property type="entry name" value="DUF3953"/>
    <property type="match status" value="1"/>
</dbReference>
<feature type="transmembrane region" description="Helical" evidence="1">
    <location>
        <begin position="21"/>
        <end position="42"/>
    </location>
</feature>
<dbReference type="InterPro" id="IPR025018">
    <property type="entry name" value="DUF3953"/>
</dbReference>
<keyword evidence="1" id="KW-0812">Transmembrane</keyword>
<dbReference type="AlphaFoldDB" id="A0A7D6ZJY2"/>
<sequence length="93" mass="10545">MMGKTRQIWSQKQTHEKVITVMGIACSISIIILAFMQILGIWENAINVFEPLLGVLMVIQTIQNWKKNKAVAVFSLCVAIFIFGISIFVFLTR</sequence>
<evidence type="ECO:0000313" key="2">
    <source>
        <dbReference type="EMBL" id="QLY82321.1"/>
    </source>
</evidence>
<proteinExistence type="predicted"/>
<evidence type="ECO:0000256" key="1">
    <source>
        <dbReference type="SAM" id="Phobius"/>
    </source>
</evidence>
<gene>
    <name evidence="2" type="ORF">HZF06_09670</name>
</gene>
<keyword evidence="1" id="KW-1133">Transmembrane helix</keyword>
<reference evidence="2 3" key="1">
    <citation type="submission" date="2020-07" db="EMBL/GenBank/DDBJ databases">
        <title>Electron transfer.</title>
        <authorList>
            <person name="Huang L."/>
            <person name="Liu X."/>
            <person name="Zhou S."/>
        </authorList>
    </citation>
    <scope>NUCLEOTIDE SEQUENCE [LARGE SCALE GENOMIC DNA]</scope>
    <source>
        <strain evidence="2 3">Lx1</strain>
    </source>
</reference>
<feature type="transmembrane region" description="Helical" evidence="1">
    <location>
        <begin position="70"/>
        <end position="91"/>
    </location>
</feature>
<name>A0A7D6ZJY2_9CLOT</name>
<dbReference type="KEGG" id="cint:HZF06_09670"/>
<dbReference type="Proteomes" id="UP000512286">
    <property type="component" value="Chromosome"/>
</dbReference>